<dbReference type="CDD" id="cd16454">
    <property type="entry name" value="RING-H2_PA-TM-RING"/>
    <property type="match status" value="1"/>
</dbReference>
<feature type="domain" description="RING-type" evidence="3">
    <location>
        <begin position="286"/>
        <end position="329"/>
    </location>
</feature>
<dbReference type="PANTHER" id="PTHR22765:SF434">
    <property type="entry name" value="GB|AAD18119.1-RELATED"/>
    <property type="match status" value="1"/>
</dbReference>
<dbReference type="SUPFAM" id="SSF57850">
    <property type="entry name" value="RING/U-box"/>
    <property type="match status" value="1"/>
</dbReference>
<dbReference type="EMBL" id="PGCI01000014">
    <property type="protein sequence ID" value="PLW49740.1"/>
    <property type="molecule type" value="Genomic_DNA"/>
</dbReference>
<dbReference type="GO" id="GO:0061630">
    <property type="term" value="F:ubiquitin protein ligase activity"/>
    <property type="evidence" value="ECO:0007669"/>
    <property type="project" value="TreeGrafter"/>
</dbReference>
<dbReference type="Pfam" id="PF13639">
    <property type="entry name" value="zf-RING_2"/>
    <property type="match status" value="1"/>
</dbReference>
<dbReference type="SMART" id="SM00184">
    <property type="entry name" value="RING"/>
    <property type="match status" value="1"/>
</dbReference>
<name>A0A2N5VIC1_9BASI</name>
<reference evidence="4 5" key="1">
    <citation type="submission" date="2017-11" db="EMBL/GenBank/DDBJ databases">
        <title>De novo assembly and phasing of dikaryotic genomes from two isolates of Puccinia coronata f. sp. avenae, the causal agent of oat crown rust.</title>
        <authorList>
            <person name="Miller M.E."/>
            <person name="Zhang Y."/>
            <person name="Omidvar V."/>
            <person name="Sperschneider J."/>
            <person name="Schwessinger B."/>
            <person name="Raley C."/>
            <person name="Palmer J.M."/>
            <person name="Garnica D."/>
            <person name="Upadhyaya N."/>
            <person name="Rathjen J."/>
            <person name="Taylor J.M."/>
            <person name="Park R.F."/>
            <person name="Dodds P.N."/>
            <person name="Hirsch C.D."/>
            <person name="Kianian S.F."/>
            <person name="Figueroa M."/>
        </authorList>
    </citation>
    <scope>NUCLEOTIDE SEQUENCE [LARGE SCALE GENOMIC DNA]</scope>
    <source>
        <strain evidence="4">12SD80</strain>
    </source>
</reference>
<dbReference type="Gene3D" id="3.30.40.10">
    <property type="entry name" value="Zinc/RING finger domain, C3HC4 (zinc finger)"/>
    <property type="match status" value="1"/>
</dbReference>
<sequence length="340" mass="37400">MSKLPSSSLSNSNLPYGKRAKVQNQIQTKALIFPRFSLYDTLVPLLLEIIFNLGHVLAIKEAHRPQSPPLFPTAWQLAFSTPAKNELNRNFIMNRNTNPGDLDSIDHPSNAHPSPTGSLGVSGSDAVPRIPTSSNNRSVLDERASGGSNQFQGQGRVPVESRSSVFYTSSTFNASSSETWDINEELEDYEEPIREESQPRNQFSIMLSVDGNGSAVLAPPNAEDSTRLRVENFFRDLETSFPDINIANPVARNLSVQEVGAILDSLTTTNICPSDCVNAHGKASTCSICFEDWAQGDVLCVLQCHSSHQFHRNCLQSWLHDNPSCPLCRSLIRKQDADGS</sequence>
<dbReference type="InterPro" id="IPR001841">
    <property type="entry name" value="Znf_RING"/>
</dbReference>
<evidence type="ECO:0000259" key="3">
    <source>
        <dbReference type="PROSITE" id="PS50089"/>
    </source>
</evidence>
<dbReference type="GO" id="GO:0006511">
    <property type="term" value="P:ubiquitin-dependent protein catabolic process"/>
    <property type="evidence" value="ECO:0007669"/>
    <property type="project" value="TreeGrafter"/>
</dbReference>
<accession>A0A2N5VIC1</accession>
<dbReference type="PROSITE" id="PS50089">
    <property type="entry name" value="ZF_RING_2"/>
    <property type="match status" value="1"/>
</dbReference>
<evidence type="ECO:0000256" key="1">
    <source>
        <dbReference type="PROSITE-ProRule" id="PRU00175"/>
    </source>
</evidence>
<feature type="compositionally biased region" description="Polar residues" evidence="2">
    <location>
        <begin position="111"/>
        <end position="121"/>
    </location>
</feature>
<evidence type="ECO:0000256" key="2">
    <source>
        <dbReference type="SAM" id="MobiDB-lite"/>
    </source>
</evidence>
<keyword evidence="1" id="KW-0479">Metal-binding</keyword>
<evidence type="ECO:0000313" key="5">
    <source>
        <dbReference type="Proteomes" id="UP000235392"/>
    </source>
</evidence>
<gene>
    <name evidence="4" type="ORF">PCASD_01564</name>
</gene>
<dbReference type="InterPro" id="IPR051826">
    <property type="entry name" value="E3_ubiquitin-ligase_domain"/>
</dbReference>
<comment type="caution">
    <text evidence="4">The sequence shown here is derived from an EMBL/GenBank/DDBJ whole genome shotgun (WGS) entry which is preliminary data.</text>
</comment>
<feature type="region of interest" description="Disordered" evidence="2">
    <location>
        <begin position="93"/>
        <end position="159"/>
    </location>
</feature>
<dbReference type="PANTHER" id="PTHR22765">
    <property type="entry name" value="RING FINGER AND PROTEASE ASSOCIATED DOMAIN-CONTAINING"/>
    <property type="match status" value="1"/>
</dbReference>
<dbReference type="Proteomes" id="UP000235392">
    <property type="component" value="Unassembled WGS sequence"/>
</dbReference>
<keyword evidence="1" id="KW-0863">Zinc-finger</keyword>
<keyword evidence="1" id="KW-0862">Zinc</keyword>
<organism evidence="4 5">
    <name type="scientific">Puccinia coronata f. sp. avenae</name>
    <dbReference type="NCBI Taxonomy" id="200324"/>
    <lineage>
        <taxon>Eukaryota</taxon>
        <taxon>Fungi</taxon>
        <taxon>Dikarya</taxon>
        <taxon>Basidiomycota</taxon>
        <taxon>Pucciniomycotina</taxon>
        <taxon>Pucciniomycetes</taxon>
        <taxon>Pucciniales</taxon>
        <taxon>Pucciniaceae</taxon>
        <taxon>Puccinia</taxon>
    </lineage>
</organism>
<dbReference type="InterPro" id="IPR013083">
    <property type="entry name" value="Znf_RING/FYVE/PHD"/>
</dbReference>
<proteinExistence type="predicted"/>
<dbReference type="GO" id="GO:0008270">
    <property type="term" value="F:zinc ion binding"/>
    <property type="evidence" value="ECO:0007669"/>
    <property type="project" value="UniProtKB-KW"/>
</dbReference>
<evidence type="ECO:0000313" key="4">
    <source>
        <dbReference type="EMBL" id="PLW49740.1"/>
    </source>
</evidence>
<dbReference type="AlphaFoldDB" id="A0A2N5VIC1"/>
<protein>
    <recommendedName>
        <fullName evidence="3">RING-type domain-containing protein</fullName>
    </recommendedName>
</protein>